<dbReference type="PRINTS" id="PR01179">
    <property type="entry name" value="ODADCRBXLASE"/>
</dbReference>
<protein>
    <submittedName>
        <fullName evidence="7">Pyridoxal-dependent decarboxylase, exosortase A system-associated</fullName>
    </submittedName>
</protein>
<evidence type="ECO:0000256" key="4">
    <source>
        <dbReference type="RuleBase" id="RU003737"/>
    </source>
</evidence>
<evidence type="ECO:0000259" key="6">
    <source>
        <dbReference type="Pfam" id="PF02784"/>
    </source>
</evidence>
<gene>
    <name evidence="7" type="ORF">ENH89_20670</name>
</gene>
<dbReference type="Pfam" id="PF00278">
    <property type="entry name" value="Orn_DAP_Arg_deC"/>
    <property type="match status" value="1"/>
</dbReference>
<organism evidence="7 8">
    <name type="scientific">Aurantimonas coralicida</name>
    <dbReference type="NCBI Taxonomy" id="182270"/>
    <lineage>
        <taxon>Bacteria</taxon>
        <taxon>Pseudomonadati</taxon>
        <taxon>Pseudomonadota</taxon>
        <taxon>Alphaproteobacteria</taxon>
        <taxon>Hyphomicrobiales</taxon>
        <taxon>Aurantimonadaceae</taxon>
        <taxon>Aurantimonas</taxon>
    </lineage>
</organism>
<feature type="domain" description="Orn/DAP/Arg decarboxylase 2 C-terminal" evidence="5">
    <location>
        <begin position="43"/>
        <end position="390"/>
    </location>
</feature>
<dbReference type="PRINTS" id="PR01182">
    <property type="entry name" value="ORNDCRBXLASE"/>
</dbReference>
<sequence>MRSAMAELPDRPNAGAGAAGGEAANLSYARLEEIAGRYGTPCFVYDAAVMRQAAGRLRAALPEGASLFYPVKANPNLAIVGLFAALGFGAEVASRGELALAMAAGIPANRIVWSGPAKTDDDLAAAVKVGIYAIQIESRGEIERLAAIAARLERPATGVLRLDLPQDAGARRGDWAGASSFGMDEATAAAILGVRDSLAPVEIVGFHNHPTSGSLNAADFVRRFATFIGAVRRLSTGFAPRFVNFGGGFGAPFYTDDPALDLDPIAVFLRGPEVQAISGGAPPPQLGFEMGRYVTGPAGRYLARVVAVKRTAGRRFAALDGGIHHLMIVSGTLRFLRRPVAVAGPLTKGGESEPTELTGPLCAPTDRLASAVPLSTALAPGDLIVFSGCGAYGKHASPLNFLGHDWPPEILVDGDEDRLIARRVRFAEVLALQSPDHPAAAASGRVPL</sequence>
<comment type="cofactor">
    <cofactor evidence="1 3">
        <name>pyridoxal 5'-phosphate</name>
        <dbReference type="ChEBI" id="CHEBI:597326"/>
    </cofactor>
</comment>
<dbReference type="PANTHER" id="PTHR43727:SF2">
    <property type="entry name" value="GROUP IV DECARBOXYLASE"/>
    <property type="match status" value="1"/>
</dbReference>
<proteinExistence type="inferred from homology"/>
<dbReference type="Pfam" id="PF02784">
    <property type="entry name" value="Orn_Arg_deC_N"/>
    <property type="match status" value="1"/>
</dbReference>
<name>A0A9C9NIX9_9HYPH</name>
<evidence type="ECO:0000259" key="5">
    <source>
        <dbReference type="Pfam" id="PF00278"/>
    </source>
</evidence>
<dbReference type="GO" id="GO:0009089">
    <property type="term" value="P:lysine biosynthetic process via diaminopimelate"/>
    <property type="evidence" value="ECO:0007669"/>
    <property type="project" value="TreeGrafter"/>
</dbReference>
<dbReference type="InterPro" id="IPR009006">
    <property type="entry name" value="Ala_racemase/Decarboxylase_C"/>
</dbReference>
<dbReference type="InterPro" id="IPR022643">
    <property type="entry name" value="De-COase2_C"/>
</dbReference>
<evidence type="ECO:0000256" key="2">
    <source>
        <dbReference type="ARBA" id="ARBA00022898"/>
    </source>
</evidence>
<evidence type="ECO:0000313" key="8">
    <source>
        <dbReference type="Proteomes" id="UP000885680"/>
    </source>
</evidence>
<dbReference type="SUPFAM" id="SSF51419">
    <property type="entry name" value="PLP-binding barrel"/>
    <property type="match status" value="1"/>
</dbReference>
<dbReference type="EMBL" id="DRGN01000291">
    <property type="protein sequence ID" value="HEU02677.1"/>
    <property type="molecule type" value="Genomic_DNA"/>
</dbReference>
<dbReference type="InterPro" id="IPR029066">
    <property type="entry name" value="PLP-binding_barrel"/>
</dbReference>
<evidence type="ECO:0000256" key="3">
    <source>
        <dbReference type="PIRSR" id="PIRSR600183-50"/>
    </source>
</evidence>
<comment type="caution">
    <text evidence="7">The sequence shown here is derived from an EMBL/GenBank/DDBJ whole genome shotgun (WGS) entry which is preliminary data.</text>
</comment>
<dbReference type="Gene3D" id="2.40.37.10">
    <property type="entry name" value="Lyase, Ornithine Decarboxylase, Chain A, domain 1"/>
    <property type="match status" value="1"/>
</dbReference>
<feature type="active site" description="Proton donor" evidence="3">
    <location>
        <position position="362"/>
    </location>
</feature>
<feature type="modified residue" description="N6-(pyridoxal phosphate)lysine" evidence="3">
    <location>
        <position position="72"/>
    </location>
</feature>
<dbReference type="Gene3D" id="3.20.20.10">
    <property type="entry name" value="Alanine racemase"/>
    <property type="match status" value="1"/>
</dbReference>
<dbReference type="InterPro" id="IPR002433">
    <property type="entry name" value="Orn_de-COase"/>
</dbReference>
<dbReference type="GO" id="GO:0008836">
    <property type="term" value="F:diaminopimelate decarboxylase activity"/>
    <property type="evidence" value="ECO:0007669"/>
    <property type="project" value="TreeGrafter"/>
</dbReference>
<dbReference type="PANTHER" id="PTHR43727">
    <property type="entry name" value="DIAMINOPIMELATE DECARBOXYLASE"/>
    <property type="match status" value="1"/>
</dbReference>
<dbReference type="GO" id="GO:0006596">
    <property type="term" value="P:polyamine biosynthetic process"/>
    <property type="evidence" value="ECO:0007669"/>
    <property type="project" value="InterPro"/>
</dbReference>
<comment type="similarity">
    <text evidence="4">Belongs to the Orn/Lys/Arg decarboxylase class-II family.</text>
</comment>
<dbReference type="Proteomes" id="UP000885680">
    <property type="component" value="Unassembled WGS sequence"/>
</dbReference>
<evidence type="ECO:0000313" key="7">
    <source>
        <dbReference type="EMBL" id="HEU02677.1"/>
    </source>
</evidence>
<reference evidence="7" key="1">
    <citation type="journal article" date="2020" name="mSystems">
        <title>Genome- and Community-Level Interaction Insights into Carbon Utilization and Element Cycling Functions of Hydrothermarchaeota in Hydrothermal Sediment.</title>
        <authorList>
            <person name="Zhou Z."/>
            <person name="Liu Y."/>
            <person name="Xu W."/>
            <person name="Pan J."/>
            <person name="Luo Z.H."/>
            <person name="Li M."/>
        </authorList>
    </citation>
    <scope>NUCLEOTIDE SEQUENCE</scope>
    <source>
        <strain evidence="7">HyVt-347</strain>
    </source>
</reference>
<dbReference type="InterPro" id="IPR022644">
    <property type="entry name" value="De-COase2_N"/>
</dbReference>
<evidence type="ECO:0000256" key="1">
    <source>
        <dbReference type="ARBA" id="ARBA00001933"/>
    </source>
</evidence>
<dbReference type="InterPro" id="IPR000183">
    <property type="entry name" value="Orn/DAP/Arg_de-COase"/>
</dbReference>
<dbReference type="AlphaFoldDB" id="A0A9C9NIX9"/>
<feature type="domain" description="Orn/DAP/Arg decarboxylase 2 N-terminal" evidence="6">
    <location>
        <begin position="53"/>
        <end position="295"/>
    </location>
</feature>
<keyword evidence="2 3" id="KW-0663">Pyridoxal phosphate</keyword>
<accession>A0A9C9NIX9</accession>
<dbReference type="SUPFAM" id="SSF50621">
    <property type="entry name" value="Alanine racemase C-terminal domain-like"/>
    <property type="match status" value="1"/>
</dbReference>